<dbReference type="AlphaFoldDB" id="A0AAV5JT47"/>
<evidence type="ECO:0000313" key="2">
    <source>
        <dbReference type="Proteomes" id="UP001054252"/>
    </source>
</evidence>
<gene>
    <name evidence="1" type="ORF">SLEP1_g24495</name>
</gene>
<organism evidence="1 2">
    <name type="scientific">Rubroshorea leprosula</name>
    <dbReference type="NCBI Taxonomy" id="152421"/>
    <lineage>
        <taxon>Eukaryota</taxon>
        <taxon>Viridiplantae</taxon>
        <taxon>Streptophyta</taxon>
        <taxon>Embryophyta</taxon>
        <taxon>Tracheophyta</taxon>
        <taxon>Spermatophyta</taxon>
        <taxon>Magnoliopsida</taxon>
        <taxon>eudicotyledons</taxon>
        <taxon>Gunneridae</taxon>
        <taxon>Pentapetalae</taxon>
        <taxon>rosids</taxon>
        <taxon>malvids</taxon>
        <taxon>Malvales</taxon>
        <taxon>Dipterocarpaceae</taxon>
        <taxon>Rubroshorea</taxon>
    </lineage>
</organism>
<accession>A0AAV5JT47</accession>
<dbReference type="EMBL" id="BPVZ01000039">
    <property type="protein sequence ID" value="GKV13495.1"/>
    <property type="molecule type" value="Genomic_DNA"/>
</dbReference>
<keyword evidence="2" id="KW-1185">Reference proteome</keyword>
<sequence length="55" mass="6039">MSAYVDMLFVTPLVGEVTNASTCRHVVIEPVRSTQLVGVIHQQIVALLVGIIHWP</sequence>
<reference evidence="1 2" key="1">
    <citation type="journal article" date="2021" name="Commun. Biol.">
        <title>The genome of Shorea leprosula (Dipterocarpaceae) highlights the ecological relevance of drought in aseasonal tropical rainforests.</title>
        <authorList>
            <person name="Ng K.K.S."/>
            <person name="Kobayashi M.J."/>
            <person name="Fawcett J.A."/>
            <person name="Hatakeyama M."/>
            <person name="Paape T."/>
            <person name="Ng C.H."/>
            <person name="Ang C.C."/>
            <person name="Tnah L.H."/>
            <person name="Lee C.T."/>
            <person name="Nishiyama T."/>
            <person name="Sese J."/>
            <person name="O'Brien M.J."/>
            <person name="Copetti D."/>
            <person name="Mohd Noor M.I."/>
            <person name="Ong R.C."/>
            <person name="Putra M."/>
            <person name="Sireger I.Z."/>
            <person name="Indrioko S."/>
            <person name="Kosugi Y."/>
            <person name="Izuno A."/>
            <person name="Isagi Y."/>
            <person name="Lee S.L."/>
            <person name="Shimizu K.K."/>
        </authorList>
    </citation>
    <scope>NUCLEOTIDE SEQUENCE [LARGE SCALE GENOMIC DNA]</scope>
    <source>
        <strain evidence="1">214</strain>
    </source>
</reference>
<proteinExistence type="predicted"/>
<evidence type="ECO:0000313" key="1">
    <source>
        <dbReference type="EMBL" id="GKV13495.1"/>
    </source>
</evidence>
<dbReference type="Proteomes" id="UP001054252">
    <property type="component" value="Unassembled WGS sequence"/>
</dbReference>
<protein>
    <submittedName>
        <fullName evidence="1">Uncharacterized protein</fullName>
    </submittedName>
</protein>
<comment type="caution">
    <text evidence="1">The sequence shown here is derived from an EMBL/GenBank/DDBJ whole genome shotgun (WGS) entry which is preliminary data.</text>
</comment>
<name>A0AAV5JT47_9ROSI</name>